<dbReference type="PATRIC" id="fig|1217712.3.peg.474"/>
<dbReference type="EMBL" id="APPC01000007">
    <property type="protein sequence ID" value="ENU93899.1"/>
    <property type="molecule type" value="Genomic_DNA"/>
</dbReference>
<gene>
    <name evidence="2" type="ORF">F971_00494</name>
</gene>
<dbReference type="Pfam" id="PF07693">
    <property type="entry name" value="KAP_NTPase"/>
    <property type="match status" value="1"/>
</dbReference>
<dbReference type="SUPFAM" id="SSF52540">
    <property type="entry name" value="P-loop containing nucleoside triphosphate hydrolases"/>
    <property type="match status" value="1"/>
</dbReference>
<evidence type="ECO:0000259" key="1">
    <source>
        <dbReference type="Pfam" id="PF07693"/>
    </source>
</evidence>
<dbReference type="Proteomes" id="UP000013049">
    <property type="component" value="Unassembled WGS sequence"/>
</dbReference>
<sequence>MSELSQLNWNRTNLENIEKAWDGDLWDRERLGIQLTNYVDRLQCGAVLALDARWGEGKTWFVRHLKKHLENENHHVIYLDAFANDYLEDPFLTIASEISHAFKESDEIDNQDIEDFNSKTASVLISLAAILPVIAAKAGLHWIGLGGAGEAVQELYKDGKEFYDSISDEITAKVKEHIEKKIENHQIEKETIRDFKNELAQLADKLDKPLVFIIDELDRCRPDFAIRLIERIKHFFDIPKIVFILVMNRDQLLQSIKKFYGYDSEIQGDYLEKFVDFTIQFPSEISNNHYENIIREQLFRIGELSSKEEVNELFFFTLALQLEKKFNAREFTKKINQYALLRTDNDHKNLILLSYMMVGASNYQKYIEKVINKLISYLCPNKSEFLRKHHLSAGMNGIDSIQDEEWYKIILEYDYQIKESFVDKLMTTYKQANRTSDSSSKEYTLINFLKKVSVYEINHSSSFETDWKSYIRQGL</sequence>
<feature type="domain" description="KAP NTPase" evidence="1">
    <location>
        <begin position="43"/>
        <end position="336"/>
    </location>
</feature>
<evidence type="ECO:0000313" key="2">
    <source>
        <dbReference type="EMBL" id="ENU93899.1"/>
    </source>
</evidence>
<comment type="caution">
    <text evidence="2">The sequence shown here is derived from an EMBL/GenBank/DDBJ whole genome shotgun (WGS) entry which is preliminary data.</text>
</comment>
<dbReference type="InterPro" id="IPR027417">
    <property type="entry name" value="P-loop_NTPase"/>
</dbReference>
<dbReference type="RefSeq" id="WP_004774811.1">
    <property type="nucleotide sequence ID" value="NZ_KB849363.1"/>
</dbReference>
<protein>
    <recommendedName>
        <fullName evidence="1">KAP NTPase domain-containing protein</fullName>
    </recommendedName>
</protein>
<dbReference type="eggNOG" id="COG4928">
    <property type="taxonomic scope" value="Bacteria"/>
</dbReference>
<proteinExistence type="predicted"/>
<dbReference type="HOGENOM" id="CLU_039725_2_0_6"/>
<dbReference type="AlphaFoldDB" id="N8WFZ2"/>
<name>N8WFZ2_9GAMM</name>
<accession>N8WFZ2</accession>
<dbReference type="InterPro" id="IPR011646">
    <property type="entry name" value="KAP_P-loop"/>
</dbReference>
<evidence type="ECO:0000313" key="3">
    <source>
        <dbReference type="Proteomes" id="UP000013049"/>
    </source>
</evidence>
<organism evidence="2 3">
    <name type="scientific">Acinetobacter vivianii</name>
    <dbReference type="NCBI Taxonomy" id="1776742"/>
    <lineage>
        <taxon>Bacteria</taxon>
        <taxon>Pseudomonadati</taxon>
        <taxon>Pseudomonadota</taxon>
        <taxon>Gammaproteobacteria</taxon>
        <taxon>Moraxellales</taxon>
        <taxon>Moraxellaceae</taxon>
        <taxon>Acinetobacter</taxon>
    </lineage>
</organism>
<reference evidence="2 3" key="1">
    <citation type="submission" date="2013-02" db="EMBL/GenBank/DDBJ databases">
        <title>The Genome Sequence of Acinetobacter sp. NIPH 758.</title>
        <authorList>
            <consortium name="The Broad Institute Genome Sequencing Platform"/>
            <consortium name="The Broad Institute Genome Sequencing Center for Infectious Disease"/>
            <person name="Cerqueira G."/>
            <person name="Feldgarden M."/>
            <person name="Courvalin P."/>
            <person name="Perichon B."/>
            <person name="Grillot-Courvalin C."/>
            <person name="Clermont D."/>
            <person name="Rocha E."/>
            <person name="Yoon E.-J."/>
            <person name="Nemec A."/>
            <person name="Walker B."/>
            <person name="Young S.K."/>
            <person name="Zeng Q."/>
            <person name="Gargeya S."/>
            <person name="Fitzgerald M."/>
            <person name="Haas B."/>
            <person name="Abouelleil A."/>
            <person name="Alvarado L."/>
            <person name="Arachchi H.M."/>
            <person name="Berlin A.M."/>
            <person name="Chapman S.B."/>
            <person name="Dewar J."/>
            <person name="Goldberg J."/>
            <person name="Griggs A."/>
            <person name="Gujja S."/>
            <person name="Hansen M."/>
            <person name="Howarth C."/>
            <person name="Imamovic A."/>
            <person name="Larimer J."/>
            <person name="McCowan C."/>
            <person name="Murphy C."/>
            <person name="Neiman D."/>
            <person name="Pearson M."/>
            <person name="Priest M."/>
            <person name="Roberts A."/>
            <person name="Saif S."/>
            <person name="Shea T."/>
            <person name="Sisk P."/>
            <person name="Sykes S."/>
            <person name="Wortman J."/>
            <person name="Nusbaum C."/>
            <person name="Birren B."/>
        </authorList>
    </citation>
    <scope>NUCLEOTIDE SEQUENCE [LARGE SCALE GENOMIC DNA]</scope>
    <source>
        <strain evidence="2 3">NIPH 758</strain>
    </source>
</reference>
<dbReference type="Gene3D" id="3.40.50.300">
    <property type="entry name" value="P-loop containing nucleotide triphosphate hydrolases"/>
    <property type="match status" value="1"/>
</dbReference>